<dbReference type="EMBL" id="SRYB01000022">
    <property type="protein sequence ID" value="TGY77658.1"/>
    <property type="molecule type" value="Genomic_DNA"/>
</dbReference>
<accession>A0AC61RDB8</accession>
<keyword evidence="1" id="KW-0378">Hydrolase</keyword>
<sequence>MERFMRKWEIKGISFAVTRHDSLLYAKGYGMADVSAGKTMDASTIMRMASVSKLVTAVGIMKLCENGKLSLDSKVFGEDGILNDTVYTNAMRDPRMRDITVDHLLRHKGGFTLGAGDPMFNTKDIMAVKRLTTPPTNEELTKIVLGRRLGFTPGAGRRYSNFGYMLLSLVIERVTDMNYWDYIREAVLEPAGAYQFRPATNYYADRHDKETRYYPPDNELVEEFNGSGNMVERVYGGSNVNGLMGAGGWVASAADLARLVAAIDGEPGVKNILSDESISTMTSYDEKENMSRGWGEISPDGRWRRTGTLSSTHALVERYPQGDCWVILTNSGVWTGHHFSRDLQRLIERLRSRYGNELPRRNLW</sequence>
<protein>
    <submittedName>
        <fullName evidence="1">Class A beta-lactamase-related serine hydrolase</fullName>
    </submittedName>
</protein>
<gene>
    <name evidence="1" type="ORF">E5331_13795</name>
</gene>
<keyword evidence="2" id="KW-1185">Reference proteome</keyword>
<comment type="caution">
    <text evidence="1">The sequence shown here is derived from an EMBL/GenBank/DDBJ whole genome shotgun (WGS) entry which is preliminary data.</text>
</comment>
<reference evidence="1" key="1">
    <citation type="submission" date="2019-04" db="EMBL/GenBank/DDBJ databases">
        <title>Microbes associate with the intestines of laboratory mice.</title>
        <authorList>
            <person name="Navarre W."/>
            <person name="Wong E."/>
            <person name="Huang K."/>
            <person name="Tropini C."/>
            <person name="Ng K."/>
            <person name="Yu B."/>
        </authorList>
    </citation>
    <scope>NUCLEOTIDE SEQUENCE</scope>
    <source>
        <strain evidence="1">NM04_E33</strain>
    </source>
</reference>
<name>A0AC61RDB8_9BACT</name>
<proteinExistence type="predicted"/>
<evidence type="ECO:0000313" key="2">
    <source>
        <dbReference type="Proteomes" id="UP000306319"/>
    </source>
</evidence>
<evidence type="ECO:0000313" key="1">
    <source>
        <dbReference type="EMBL" id="TGY77658.1"/>
    </source>
</evidence>
<organism evidence="1 2">
    <name type="scientific">Lepagella muris</name>
    <dbReference type="NCBI Taxonomy" id="3032870"/>
    <lineage>
        <taxon>Bacteria</taxon>
        <taxon>Pseudomonadati</taxon>
        <taxon>Bacteroidota</taxon>
        <taxon>Bacteroidia</taxon>
        <taxon>Bacteroidales</taxon>
        <taxon>Muribaculaceae</taxon>
        <taxon>Lepagella</taxon>
    </lineage>
</organism>
<dbReference type="Proteomes" id="UP000306319">
    <property type="component" value="Unassembled WGS sequence"/>
</dbReference>